<comment type="caution">
    <text evidence="2">The sequence shown here is derived from an EMBL/GenBank/DDBJ whole genome shotgun (WGS) entry which is preliminary data.</text>
</comment>
<evidence type="ECO:0000313" key="2">
    <source>
        <dbReference type="EMBL" id="ODJ86232.1"/>
    </source>
</evidence>
<gene>
    <name evidence="2" type="ORF">CODIS_35530</name>
</gene>
<keyword evidence="1" id="KW-0472">Membrane</keyword>
<keyword evidence="1" id="KW-0812">Transmembrane</keyword>
<proteinExistence type="predicted"/>
<sequence length="53" mass="5915">MTDQHSQDIDLQEEAGAKFHRGSALSIFASDRREDFVALILALLIALGVYFFS</sequence>
<protein>
    <submittedName>
        <fullName evidence="2">Uncharacterized protein</fullName>
    </submittedName>
</protein>
<keyword evidence="3" id="KW-1185">Reference proteome</keyword>
<dbReference type="AlphaFoldDB" id="A0A7Z1ADW1"/>
<dbReference type="Proteomes" id="UP000094769">
    <property type="component" value="Unassembled WGS sequence"/>
</dbReference>
<reference evidence="2 3" key="1">
    <citation type="submission" date="2016-06" db="EMBL/GenBank/DDBJ databases">
        <title>Genome sequence of endosymbiont of Candidatus Endolucinida thiodiazotropha.</title>
        <authorList>
            <person name="Poehlein A."/>
            <person name="Koenig S."/>
            <person name="Heiden S.E."/>
            <person name="Thuermer A."/>
            <person name="Voget S."/>
            <person name="Daniel R."/>
            <person name="Markert S."/>
            <person name="Gros O."/>
            <person name="Schweder T."/>
        </authorList>
    </citation>
    <scope>NUCLEOTIDE SEQUENCE [LARGE SCALE GENOMIC DNA]</scope>
    <source>
        <strain evidence="2 3">COS</strain>
    </source>
</reference>
<name>A0A7Z1ADW1_9GAMM</name>
<dbReference type="EMBL" id="MARB01000025">
    <property type="protein sequence ID" value="ODJ86232.1"/>
    <property type="molecule type" value="Genomic_DNA"/>
</dbReference>
<feature type="transmembrane region" description="Helical" evidence="1">
    <location>
        <begin position="36"/>
        <end position="52"/>
    </location>
</feature>
<evidence type="ECO:0000313" key="3">
    <source>
        <dbReference type="Proteomes" id="UP000094769"/>
    </source>
</evidence>
<keyword evidence="1" id="KW-1133">Transmembrane helix</keyword>
<organism evidence="2 3">
    <name type="scientific">Candidatus Thiodiazotropha endolucinida</name>
    <dbReference type="NCBI Taxonomy" id="1655433"/>
    <lineage>
        <taxon>Bacteria</taxon>
        <taxon>Pseudomonadati</taxon>
        <taxon>Pseudomonadota</taxon>
        <taxon>Gammaproteobacteria</taxon>
        <taxon>Chromatiales</taxon>
        <taxon>Sedimenticolaceae</taxon>
        <taxon>Candidatus Thiodiazotropha</taxon>
    </lineage>
</organism>
<accession>A0A7Z1ADW1</accession>
<evidence type="ECO:0000256" key="1">
    <source>
        <dbReference type="SAM" id="Phobius"/>
    </source>
</evidence>
<dbReference type="RefSeq" id="WP_154723186.1">
    <property type="nucleotide sequence ID" value="NZ_MARB01000025.1"/>
</dbReference>